<keyword evidence="6 7" id="KW-0472">Membrane</keyword>
<dbReference type="GO" id="GO:0005886">
    <property type="term" value="C:plasma membrane"/>
    <property type="evidence" value="ECO:0007669"/>
    <property type="project" value="UniProtKB-SubCell"/>
</dbReference>
<evidence type="ECO:0000313" key="8">
    <source>
        <dbReference type="EMBL" id="CUA88419.1"/>
    </source>
</evidence>
<evidence type="ECO:0000256" key="6">
    <source>
        <dbReference type="ARBA" id="ARBA00023136"/>
    </source>
</evidence>
<evidence type="ECO:0000256" key="5">
    <source>
        <dbReference type="ARBA" id="ARBA00022989"/>
    </source>
</evidence>
<comment type="similarity">
    <text evidence="2">Belongs to the CPA3 antiporters (TC 2.A.63) subunit E family.</text>
</comment>
<dbReference type="GO" id="GO:0008324">
    <property type="term" value="F:monoatomic cation transmembrane transporter activity"/>
    <property type="evidence" value="ECO:0007669"/>
    <property type="project" value="InterPro"/>
</dbReference>
<proteinExistence type="inferred from homology"/>
<keyword evidence="3" id="KW-1003">Cell membrane</keyword>
<gene>
    <name evidence="8" type="ORF">Ga0061064_2178</name>
</gene>
<dbReference type="EMBL" id="CYHB01000009">
    <property type="protein sequence ID" value="CUA88419.1"/>
    <property type="molecule type" value="Genomic_DNA"/>
</dbReference>
<keyword evidence="5 7" id="KW-1133">Transmembrane helix</keyword>
<dbReference type="PANTHER" id="PTHR34584:SF1">
    <property type="entry name" value="NA(+)_H(+) ANTIPORTER SUBUNIT E1"/>
    <property type="match status" value="1"/>
</dbReference>
<evidence type="ECO:0000313" key="9">
    <source>
        <dbReference type="Proteomes" id="UP000182598"/>
    </source>
</evidence>
<dbReference type="Proteomes" id="UP000182598">
    <property type="component" value="Unassembled WGS sequence"/>
</dbReference>
<dbReference type="OrthoDB" id="9807187at2"/>
<dbReference type="NCBIfam" id="NF006518">
    <property type="entry name" value="PRK08965.1-2"/>
    <property type="match status" value="1"/>
</dbReference>
<feature type="transmembrane region" description="Helical" evidence="7">
    <location>
        <begin position="6"/>
        <end position="22"/>
    </location>
</feature>
<protein>
    <submittedName>
        <fullName evidence="8">Multisubunit potassium/proton antiporter, PhaE subunit (TC 2.A.63.1.1)</fullName>
    </submittedName>
</protein>
<dbReference type="PANTHER" id="PTHR34584">
    <property type="entry name" value="NA(+)/H(+) ANTIPORTER SUBUNIT E1"/>
    <property type="match status" value="1"/>
</dbReference>
<dbReference type="AlphaFoldDB" id="A0A0K6HBP4"/>
<dbReference type="Pfam" id="PF01899">
    <property type="entry name" value="MNHE"/>
    <property type="match status" value="1"/>
</dbReference>
<dbReference type="PIRSF" id="PIRSF019239">
    <property type="entry name" value="MrpE"/>
    <property type="match status" value="1"/>
</dbReference>
<dbReference type="InterPro" id="IPR002758">
    <property type="entry name" value="Cation_antiport_E"/>
</dbReference>
<keyword evidence="9" id="KW-1185">Reference proteome</keyword>
<comment type="subcellular location">
    <subcellularLocation>
        <location evidence="1">Cell membrane</location>
        <topology evidence="1">Multi-pass membrane protein</topology>
    </subcellularLocation>
</comment>
<accession>A0A0K6HBP4</accession>
<evidence type="ECO:0000256" key="7">
    <source>
        <dbReference type="SAM" id="Phobius"/>
    </source>
</evidence>
<dbReference type="RefSeq" id="WP_055439815.1">
    <property type="nucleotide sequence ID" value="NZ_CYHB01000009.1"/>
</dbReference>
<evidence type="ECO:0000256" key="1">
    <source>
        <dbReference type="ARBA" id="ARBA00004651"/>
    </source>
</evidence>
<organism evidence="8 9">
    <name type="scientific">Pseudidiomarina woesei</name>
    <dbReference type="NCBI Taxonomy" id="1381080"/>
    <lineage>
        <taxon>Bacteria</taxon>
        <taxon>Pseudomonadati</taxon>
        <taxon>Pseudomonadota</taxon>
        <taxon>Gammaproteobacteria</taxon>
        <taxon>Alteromonadales</taxon>
        <taxon>Idiomarinaceae</taxon>
        <taxon>Pseudidiomarina</taxon>
    </lineage>
</organism>
<evidence type="ECO:0000256" key="3">
    <source>
        <dbReference type="ARBA" id="ARBA00022475"/>
    </source>
</evidence>
<reference evidence="9" key="1">
    <citation type="submission" date="2015-08" db="EMBL/GenBank/DDBJ databases">
        <authorList>
            <person name="Varghese N."/>
        </authorList>
    </citation>
    <scope>NUCLEOTIDE SEQUENCE [LARGE SCALE GENOMIC DNA]</scope>
    <source>
        <strain evidence="9">DSM 27808</strain>
    </source>
</reference>
<sequence length="163" mass="18384">MLNKILPAPFLSLFLLVFWLLLQNTISAGLLILGVILAILIPLYTNRGRDFPATIYRPFKVVEYFVLLLIDILISNLNIAAIILMPSRKIKPALIEFPLDIVGEVPITVLASTISLTPGTITAEIRRDGRALLIHALNVHDPDKLIQSIKQRYEMRLKEIFKC</sequence>
<name>A0A0K6HBP4_9GAMM</name>
<evidence type="ECO:0000256" key="4">
    <source>
        <dbReference type="ARBA" id="ARBA00022692"/>
    </source>
</evidence>
<keyword evidence="4 7" id="KW-0812">Transmembrane</keyword>
<feature type="transmembrane region" description="Helical" evidence="7">
    <location>
        <begin position="65"/>
        <end position="85"/>
    </location>
</feature>
<evidence type="ECO:0000256" key="2">
    <source>
        <dbReference type="ARBA" id="ARBA00006228"/>
    </source>
</evidence>
<feature type="transmembrane region" description="Helical" evidence="7">
    <location>
        <begin position="29"/>
        <end position="45"/>
    </location>
</feature>